<accession>A0ABR2KBA4</accession>
<keyword evidence="1" id="KW-0808">Transferase</keyword>
<keyword evidence="4" id="KW-0067">ATP-binding</keyword>
<dbReference type="Gene3D" id="3.10.110.10">
    <property type="entry name" value="Ubiquitin Conjugating Enzyme"/>
    <property type="match status" value="1"/>
</dbReference>
<evidence type="ECO:0000256" key="4">
    <source>
        <dbReference type="RuleBase" id="RU362109"/>
    </source>
</evidence>
<name>A0ABR2KBA4_9EUKA</name>
<evidence type="ECO:0000256" key="3">
    <source>
        <dbReference type="PROSITE-ProRule" id="PRU10133"/>
    </source>
</evidence>
<dbReference type="PANTHER" id="PTHR24067">
    <property type="entry name" value="UBIQUITIN-CONJUGATING ENZYME E2"/>
    <property type="match status" value="1"/>
</dbReference>
<dbReference type="InterPro" id="IPR000608">
    <property type="entry name" value="UBC"/>
</dbReference>
<keyword evidence="7" id="KW-1185">Reference proteome</keyword>
<dbReference type="InterPro" id="IPR016135">
    <property type="entry name" value="UBQ-conjugating_enzyme/RWD"/>
</dbReference>
<evidence type="ECO:0000256" key="1">
    <source>
        <dbReference type="ARBA" id="ARBA00022679"/>
    </source>
</evidence>
<feature type="active site" description="Glycyl thioester intermediate" evidence="3">
    <location>
        <position position="89"/>
    </location>
</feature>
<dbReference type="InterPro" id="IPR023313">
    <property type="entry name" value="UBQ-conjugating_AS"/>
</dbReference>
<feature type="domain" description="UBC core" evidence="5">
    <location>
        <begin position="5"/>
        <end position="151"/>
    </location>
</feature>
<organism evidence="6 7">
    <name type="scientific">Tritrichomonas musculus</name>
    <dbReference type="NCBI Taxonomy" id="1915356"/>
    <lineage>
        <taxon>Eukaryota</taxon>
        <taxon>Metamonada</taxon>
        <taxon>Parabasalia</taxon>
        <taxon>Tritrichomonadida</taxon>
        <taxon>Tritrichomonadidae</taxon>
        <taxon>Tritrichomonas</taxon>
    </lineage>
</organism>
<dbReference type="Proteomes" id="UP001470230">
    <property type="component" value="Unassembled WGS sequence"/>
</dbReference>
<comment type="similarity">
    <text evidence="4">Belongs to the ubiquitin-conjugating enzyme family.</text>
</comment>
<dbReference type="SUPFAM" id="SSF54495">
    <property type="entry name" value="UBC-like"/>
    <property type="match status" value="1"/>
</dbReference>
<reference evidence="6 7" key="1">
    <citation type="submission" date="2024-04" db="EMBL/GenBank/DDBJ databases">
        <title>Tritrichomonas musculus Genome.</title>
        <authorList>
            <person name="Alves-Ferreira E."/>
            <person name="Grigg M."/>
            <person name="Lorenzi H."/>
            <person name="Galac M."/>
        </authorList>
    </citation>
    <scope>NUCLEOTIDE SEQUENCE [LARGE SCALE GENOMIC DNA]</scope>
    <source>
        <strain evidence="6 7">EAF2021</strain>
    </source>
</reference>
<evidence type="ECO:0000256" key="2">
    <source>
        <dbReference type="ARBA" id="ARBA00022786"/>
    </source>
</evidence>
<keyword evidence="4" id="KW-0547">Nucleotide-binding</keyword>
<evidence type="ECO:0000259" key="5">
    <source>
        <dbReference type="PROSITE" id="PS50127"/>
    </source>
</evidence>
<proteinExistence type="inferred from homology"/>
<dbReference type="Pfam" id="PF00179">
    <property type="entry name" value="UQ_con"/>
    <property type="match status" value="1"/>
</dbReference>
<gene>
    <name evidence="6" type="ORF">M9Y10_039467</name>
</gene>
<evidence type="ECO:0000313" key="6">
    <source>
        <dbReference type="EMBL" id="KAK8888397.1"/>
    </source>
</evidence>
<dbReference type="CDD" id="cd00195">
    <property type="entry name" value="UBCc_UEV"/>
    <property type="match status" value="1"/>
</dbReference>
<comment type="caution">
    <text evidence="6">The sequence shown here is derived from an EMBL/GenBank/DDBJ whole genome shotgun (WGS) entry which is preliminary data.</text>
</comment>
<evidence type="ECO:0000313" key="7">
    <source>
        <dbReference type="Proteomes" id="UP001470230"/>
    </source>
</evidence>
<keyword evidence="2 4" id="KW-0833">Ubl conjugation pathway</keyword>
<dbReference type="EMBL" id="JAPFFF010000006">
    <property type="protein sequence ID" value="KAK8888397.1"/>
    <property type="molecule type" value="Genomic_DNA"/>
</dbReference>
<dbReference type="InterPro" id="IPR050113">
    <property type="entry name" value="Ub_conjugating_enzyme"/>
</dbReference>
<dbReference type="PROSITE" id="PS00183">
    <property type="entry name" value="UBC_1"/>
    <property type="match status" value="1"/>
</dbReference>
<dbReference type="SMART" id="SM00212">
    <property type="entry name" value="UBCc"/>
    <property type="match status" value="1"/>
</dbReference>
<protein>
    <recommendedName>
        <fullName evidence="5">UBC core domain-containing protein</fullName>
    </recommendedName>
</protein>
<dbReference type="PROSITE" id="PS50127">
    <property type="entry name" value="UBC_2"/>
    <property type="match status" value="1"/>
</dbReference>
<sequence>MSAQNRRVRLLKERKQLLLDPIPDVNVTWPENSINEMNVEITAPEDSIYHDDIFEVHFSFDNGYPFHAPRVTMKTPIFHPNIDNHGAICVVSLRRSFNGTVNIRQIIEEIILALRQPNPNDQLNIAAATMMKSDPQKFEATVREQVTKNCLQRESI</sequence>